<evidence type="ECO:0000256" key="1">
    <source>
        <dbReference type="ARBA" id="ARBA00004609"/>
    </source>
</evidence>
<dbReference type="Pfam" id="PF14368">
    <property type="entry name" value="LTP_2"/>
    <property type="match status" value="1"/>
</dbReference>
<dbReference type="GeneID" id="107793156"/>
<keyword evidence="13" id="KW-1185">Reference proteome</keyword>
<feature type="compositionally biased region" description="Low complexity" evidence="9">
    <location>
        <begin position="143"/>
        <end position="153"/>
    </location>
</feature>
<dbReference type="SUPFAM" id="SSF47699">
    <property type="entry name" value="Bifunctional inhibitor/lipid-transfer protein/seed storage 2S albumin"/>
    <property type="match status" value="1"/>
</dbReference>
<evidence type="ECO:0000256" key="9">
    <source>
        <dbReference type="SAM" id="MobiDB-lite"/>
    </source>
</evidence>
<evidence type="ECO:0000256" key="2">
    <source>
        <dbReference type="ARBA" id="ARBA00009748"/>
    </source>
</evidence>
<dbReference type="OrthoDB" id="1938537at2759"/>
<organism evidence="13 14">
    <name type="scientific">Nicotiana tabacum</name>
    <name type="common">Common tobacco</name>
    <dbReference type="NCBI Taxonomy" id="4097"/>
    <lineage>
        <taxon>Eukaryota</taxon>
        <taxon>Viridiplantae</taxon>
        <taxon>Streptophyta</taxon>
        <taxon>Embryophyta</taxon>
        <taxon>Tracheophyta</taxon>
        <taxon>Spermatophyta</taxon>
        <taxon>Magnoliopsida</taxon>
        <taxon>eudicotyledons</taxon>
        <taxon>Gunneridae</taxon>
        <taxon>Pentapetalae</taxon>
        <taxon>asterids</taxon>
        <taxon>lamiids</taxon>
        <taxon>Solanales</taxon>
        <taxon>Solanaceae</taxon>
        <taxon>Nicotianoideae</taxon>
        <taxon>Nicotianeae</taxon>
        <taxon>Nicotiana</taxon>
    </lineage>
</organism>
<keyword evidence="10" id="KW-0812">Transmembrane</keyword>
<dbReference type="RefSeq" id="XP_016470926.1">
    <property type="nucleotide sequence ID" value="XM_016615440.2"/>
</dbReference>
<feature type="signal peptide" evidence="11">
    <location>
        <begin position="1"/>
        <end position="26"/>
    </location>
</feature>
<keyword evidence="6" id="KW-1015">Disulfide bond</keyword>
<evidence type="ECO:0000256" key="10">
    <source>
        <dbReference type="SAM" id="Phobius"/>
    </source>
</evidence>
<keyword evidence="8" id="KW-0449">Lipoprotein</keyword>
<dbReference type="OMA" id="CHAPPNM"/>
<keyword evidence="4" id="KW-0336">GPI-anchor</keyword>
<dbReference type="CDD" id="cd00010">
    <property type="entry name" value="AAI_LTSS"/>
    <property type="match status" value="1"/>
</dbReference>
<keyword evidence="10" id="KW-1133">Transmembrane helix</keyword>
<keyword evidence="5 11" id="KW-0732">Signal</keyword>
<gene>
    <name evidence="14" type="primary">LOC107793156</name>
</gene>
<reference evidence="13" key="1">
    <citation type="journal article" date="2014" name="Nat. Commun.">
        <title>The tobacco genome sequence and its comparison with those of tomato and potato.</title>
        <authorList>
            <person name="Sierro N."/>
            <person name="Battey J.N."/>
            <person name="Ouadi S."/>
            <person name="Bakaher N."/>
            <person name="Bovet L."/>
            <person name="Willig A."/>
            <person name="Goepfert S."/>
            <person name="Peitsch M.C."/>
            <person name="Ivanov N.V."/>
        </authorList>
    </citation>
    <scope>NUCLEOTIDE SEQUENCE [LARGE SCALE GENOMIC DNA]</scope>
</reference>
<evidence type="ECO:0000313" key="13">
    <source>
        <dbReference type="Proteomes" id="UP000790787"/>
    </source>
</evidence>
<dbReference type="STRING" id="4097.A0A1S4A2X7"/>
<proteinExistence type="inferred from homology"/>
<evidence type="ECO:0000256" key="5">
    <source>
        <dbReference type="ARBA" id="ARBA00022729"/>
    </source>
</evidence>
<dbReference type="InterPro" id="IPR043325">
    <property type="entry name" value="LTSS"/>
</dbReference>
<keyword evidence="7" id="KW-0325">Glycoprotein</keyword>
<dbReference type="InterPro" id="IPR016140">
    <property type="entry name" value="Bifunc_inhib/LTP/seed_store"/>
</dbReference>
<dbReference type="Proteomes" id="UP000790787">
    <property type="component" value="Chromosome 9"/>
</dbReference>
<feature type="transmembrane region" description="Helical" evidence="10">
    <location>
        <begin position="173"/>
        <end position="192"/>
    </location>
</feature>
<evidence type="ECO:0000256" key="6">
    <source>
        <dbReference type="ARBA" id="ARBA00023157"/>
    </source>
</evidence>
<comment type="subcellular location">
    <subcellularLocation>
        <location evidence="1">Cell membrane</location>
        <topology evidence="1">Lipid-anchor</topology>
        <topology evidence="1">GPI-anchor</topology>
    </subcellularLocation>
</comment>
<sequence>MSSKLVTFELHFLSFFFLILLGLSRANIDKDKEECANQLVGLATCLPYVSGDAKAPTPDCCTGLKEVLDKSKKCLCVLVKDRNDPSLGLKINATLALSLPTLCHAPANSANVSMCPELLHLPPNSPDAKVFEDFAKSAKASSSASSAPVSGSSNGKAATTANEKNDGGDRRKWMGIVEMTMGFLVIMVLSYLT</sequence>
<evidence type="ECO:0000259" key="12">
    <source>
        <dbReference type="SMART" id="SM00499"/>
    </source>
</evidence>
<dbReference type="GO" id="GO:0005886">
    <property type="term" value="C:plasma membrane"/>
    <property type="evidence" value="ECO:0007669"/>
    <property type="project" value="UniProtKB-SubCell"/>
</dbReference>
<feature type="domain" description="Bifunctional inhibitor/plant lipid transfer protein/seed storage helical" evidence="12">
    <location>
        <begin position="35"/>
        <end position="115"/>
    </location>
</feature>
<evidence type="ECO:0000313" key="14">
    <source>
        <dbReference type="RefSeq" id="XP_016470926.1"/>
    </source>
</evidence>
<evidence type="ECO:0000256" key="4">
    <source>
        <dbReference type="ARBA" id="ARBA00022622"/>
    </source>
</evidence>
<keyword evidence="10" id="KW-0472">Membrane</keyword>
<dbReference type="KEGG" id="nta:107793156"/>
<evidence type="ECO:0000256" key="11">
    <source>
        <dbReference type="SAM" id="SignalP"/>
    </source>
</evidence>
<dbReference type="SMART" id="SM00499">
    <property type="entry name" value="AAI"/>
    <property type="match status" value="1"/>
</dbReference>
<feature type="region of interest" description="Disordered" evidence="9">
    <location>
        <begin position="143"/>
        <end position="169"/>
    </location>
</feature>
<dbReference type="FunFam" id="1.10.110.10:FF:000001">
    <property type="entry name" value="Bifunctional inhibitor/lipid-transfer protein/seed storage 2S albumin superfamily protein"/>
    <property type="match status" value="1"/>
</dbReference>
<accession>A0A1S4A2X7</accession>
<dbReference type="Gene3D" id="1.10.110.10">
    <property type="entry name" value="Plant lipid-transfer and hydrophobic proteins"/>
    <property type="match status" value="1"/>
</dbReference>
<evidence type="ECO:0000256" key="8">
    <source>
        <dbReference type="ARBA" id="ARBA00023288"/>
    </source>
</evidence>
<dbReference type="PANTHER" id="PTHR33044">
    <property type="entry name" value="BIFUNCTIONAL INHIBITOR/LIPID-TRANSFER PROTEIN/SEED STORAGE 2S ALBUMIN SUPERFAMILY PROTEIN-RELATED"/>
    <property type="match status" value="1"/>
</dbReference>
<keyword evidence="3" id="KW-1003">Cell membrane</keyword>
<dbReference type="AlphaFoldDB" id="A0A1S4A2X7"/>
<dbReference type="GO" id="GO:0098552">
    <property type="term" value="C:side of membrane"/>
    <property type="evidence" value="ECO:0007669"/>
    <property type="project" value="UniProtKB-KW"/>
</dbReference>
<reference evidence="14" key="2">
    <citation type="submission" date="2025-08" db="UniProtKB">
        <authorList>
            <consortium name="RefSeq"/>
        </authorList>
    </citation>
    <scope>IDENTIFICATION</scope>
    <source>
        <tissue evidence="14">Leaf</tissue>
    </source>
</reference>
<dbReference type="InterPro" id="IPR036312">
    <property type="entry name" value="Bifun_inhib/LTP/seed_sf"/>
</dbReference>
<name>A0A1S4A2X7_TOBAC</name>
<dbReference type="PaxDb" id="4097-A0A1S4A2X7"/>
<comment type="similarity">
    <text evidence="2">Belongs to the plant LTP family.</text>
</comment>
<evidence type="ECO:0000256" key="3">
    <source>
        <dbReference type="ARBA" id="ARBA00022475"/>
    </source>
</evidence>
<protein>
    <submittedName>
        <fullName evidence="14">Non-specific lipid transfer protein GPI-anchored 14</fullName>
    </submittedName>
    <submittedName>
        <fullName evidence="14">Protein YLS3</fullName>
    </submittedName>
</protein>
<feature type="chain" id="PRO_5010215786" evidence="11">
    <location>
        <begin position="27"/>
        <end position="193"/>
    </location>
</feature>
<evidence type="ECO:0000256" key="7">
    <source>
        <dbReference type="ARBA" id="ARBA00023180"/>
    </source>
</evidence>
<dbReference type="RefSeq" id="XP_016470926.1">
    <property type="nucleotide sequence ID" value="XM_016615440.1"/>
</dbReference>